<dbReference type="AlphaFoldDB" id="A0A402DV43"/>
<evidence type="ECO:0000313" key="3">
    <source>
        <dbReference type="EMBL" id="GCE77994.1"/>
    </source>
</evidence>
<keyword evidence="1" id="KW-1005">Bacterial flagellum biogenesis</keyword>
<evidence type="ECO:0008006" key="5">
    <source>
        <dbReference type="Google" id="ProtNLM"/>
    </source>
</evidence>
<evidence type="ECO:0000313" key="4">
    <source>
        <dbReference type="Proteomes" id="UP000289954"/>
    </source>
</evidence>
<feature type="region of interest" description="Disordered" evidence="2">
    <location>
        <begin position="14"/>
        <end position="44"/>
    </location>
</feature>
<dbReference type="Gene3D" id="1.20.58.300">
    <property type="entry name" value="FlgN-like"/>
    <property type="match status" value="1"/>
</dbReference>
<proteinExistence type="predicted"/>
<dbReference type="Pfam" id="PF05130">
    <property type="entry name" value="FlgN"/>
    <property type="match status" value="1"/>
</dbReference>
<dbReference type="InterPro" id="IPR036679">
    <property type="entry name" value="FlgN-like_sf"/>
</dbReference>
<gene>
    <name evidence="3" type="ORF">CBZ_30500</name>
</gene>
<evidence type="ECO:0000256" key="1">
    <source>
        <dbReference type="ARBA" id="ARBA00022795"/>
    </source>
</evidence>
<accession>A0A402DV43</accession>
<dbReference type="InterPro" id="IPR007809">
    <property type="entry name" value="FlgN-like"/>
</dbReference>
<dbReference type="EMBL" id="BIMR01000287">
    <property type="protein sequence ID" value="GCE77994.1"/>
    <property type="molecule type" value="Genomic_DNA"/>
</dbReference>
<reference evidence="3 4" key="1">
    <citation type="submission" date="2019-01" db="EMBL/GenBank/DDBJ databases">
        <title>Draft genome sequence of Cellulomonas takizawaensis strain TKZ-21.</title>
        <authorList>
            <person name="Yamamura H."/>
            <person name="Hayashi T."/>
            <person name="Hamada M."/>
            <person name="Serisawa Y."/>
            <person name="Matsuyama K."/>
            <person name="Nakagawa Y."/>
            <person name="Otoguro M."/>
            <person name="Yanagida F."/>
            <person name="Hayakawa M."/>
        </authorList>
    </citation>
    <scope>NUCLEOTIDE SEQUENCE [LARGE SCALE GENOMIC DNA]</scope>
    <source>
        <strain evidence="3 4">NBRC12680</strain>
    </source>
</reference>
<organism evidence="3 4">
    <name type="scientific">Cellulomonas biazotea</name>
    <dbReference type="NCBI Taxonomy" id="1709"/>
    <lineage>
        <taxon>Bacteria</taxon>
        <taxon>Bacillati</taxon>
        <taxon>Actinomycetota</taxon>
        <taxon>Actinomycetes</taxon>
        <taxon>Micrococcales</taxon>
        <taxon>Cellulomonadaceae</taxon>
        <taxon>Cellulomonas</taxon>
    </lineage>
</organism>
<dbReference type="Proteomes" id="UP000289954">
    <property type="component" value="Unassembled WGS sequence"/>
</dbReference>
<keyword evidence="4" id="KW-1185">Reference proteome</keyword>
<dbReference type="GO" id="GO:0044780">
    <property type="term" value="P:bacterial-type flagellum assembly"/>
    <property type="evidence" value="ECO:0007669"/>
    <property type="project" value="InterPro"/>
</dbReference>
<name>A0A402DV43_9CELL</name>
<comment type="caution">
    <text evidence="3">The sequence shown here is derived from an EMBL/GenBank/DDBJ whole genome shotgun (WGS) entry which is preliminary data.</text>
</comment>
<dbReference type="SUPFAM" id="SSF140566">
    <property type="entry name" value="FlgN-like"/>
    <property type="match status" value="1"/>
</dbReference>
<evidence type="ECO:0000256" key="2">
    <source>
        <dbReference type="SAM" id="MobiDB-lite"/>
    </source>
</evidence>
<sequence length="205" mass="22045">MTAPVTALPRLFVESAAKSSQSPEPGRWKDQTPGGNDLARESGGLTMPLNGLSDALWQQRNLLELLLFKLEEEQLILTSGRSRWLAHATREVETVLDEIRTAELGRALAAELAAVTLGLPAESSLAQIAAAAPAPWDDLLRAHRDAFTSLATEIAQLSDGNRELLTLSHRATQETLATLQDVHTYTGTGATAATSHAAQLVDRTF</sequence>
<protein>
    <recommendedName>
        <fullName evidence="5">FlgN protein</fullName>
    </recommendedName>
</protein>